<feature type="region of interest" description="Disordered" evidence="1">
    <location>
        <begin position="28"/>
        <end position="74"/>
    </location>
</feature>
<name>A0AA88NED1_TACVA</name>
<dbReference type="EMBL" id="JAVHJS010000007">
    <property type="protein sequence ID" value="KAK2852365.1"/>
    <property type="molecule type" value="Genomic_DNA"/>
</dbReference>
<sequence length="106" mass="11532">MSGTDERQSVKESIGARFGEAWHWAGIGGAAPDAPKPRQGLPLARGAGRPGCAAWKSASRAGSSTLGPPKIRTENSQMRHTKTFYSSVHRKNLRNNMLLKQKYSLI</sequence>
<evidence type="ECO:0000256" key="1">
    <source>
        <dbReference type="SAM" id="MobiDB-lite"/>
    </source>
</evidence>
<gene>
    <name evidence="2" type="ORF">Q7C36_007566</name>
</gene>
<organism evidence="2 3">
    <name type="scientific">Tachysurus vachellii</name>
    <name type="common">Darkbarbel catfish</name>
    <name type="synonym">Pelteobagrus vachellii</name>
    <dbReference type="NCBI Taxonomy" id="175792"/>
    <lineage>
        <taxon>Eukaryota</taxon>
        <taxon>Metazoa</taxon>
        <taxon>Chordata</taxon>
        <taxon>Craniata</taxon>
        <taxon>Vertebrata</taxon>
        <taxon>Euteleostomi</taxon>
        <taxon>Actinopterygii</taxon>
        <taxon>Neopterygii</taxon>
        <taxon>Teleostei</taxon>
        <taxon>Ostariophysi</taxon>
        <taxon>Siluriformes</taxon>
        <taxon>Bagridae</taxon>
        <taxon>Tachysurus</taxon>
    </lineage>
</organism>
<evidence type="ECO:0000313" key="2">
    <source>
        <dbReference type="EMBL" id="KAK2852365.1"/>
    </source>
</evidence>
<dbReference type="AlphaFoldDB" id="A0AA88NED1"/>
<protein>
    <submittedName>
        <fullName evidence="2">Uncharacterized protein</fullName>
    </submittedName>
</protein>
<reference evidence="2" key="1">
    <citation type="submission" date="2023-08" db="EMBL/GenBank/DDBJ databases">
        <title>Pelteobagrus vachellii genome.</title>
        <authorList>
            <person name="Liu H."/>
        </authorList>
    </citation>
    <scope>NUCLEOTIDE SEQUENCE</scope>
    <source>
        <strain evidence="2">PRFRI_2022a</strain>
        <tissue evidence="2">Muscle</tissue>
    </source>
</reference>
<dbReference type="Proteomes" id="UP001187315">
    <property type="component" value="Unassembled WGS sequence"/>
</dbReference>
<evidence type="ECO:0000313" key="3">
    <source>
        <dbReference type="Proteomes" id="UP001187315"/>
    </source>
</evidence>
<accession>A0AA88NED1</accession>
<comment type="caution">
    <text evidence="2">The sequence shown here is derived from an EMBL/GenBank/DDBJ whole genome shotgun (WGS) entry which is preliminary data.</text>
</comment>
<proteinExistence type="predicted"/>
<keyword evidence="3" id="KW-1185">Reference proteome</keyword>